<feature type="region of interest" description="Disordered" evidence="1">
    <location>
        <begin position="11"/>
        <end position="32"/>
    </location>
</feature>
<evidence type="ECO:0000313" key="2">
    <source>
        <dbReference type="EMBL" id="CAD5230491.1"/>
    </source>
</evidence>
<organism evidence="2 3">
    <name type="scientific">Bursaphelenchus okinawaensis</name>
    <dbReference type="NCBI Taxonomy" id="465554"/>
    <lineage>
        <taxon>Eukaryota</taxon>
        <taxon>Metazoa</taxon>
        <taxon>Ecdysozoa</taxon>
        <taxon>Nematoda</taxon>
        <taxon>Chromadorea</taxon>
        <taxon>Rhabditida</taxon>
        <taxon>Tylenchina</taxon>
        <taxon>Tylenchomorpha</taxon>
        <taxon>Aphelenchoidea</taxon>
        <taxon>Aphelenchoididae</taxon>
        <taxon>Bursaphelenchus</taxon>
    </lineage>
</organism>
<sequence>MGCKLSSQAARMSAGSQRDSNPIQKVDTGGTQQHQIGSVQQDEVLHNDYLDGVDISRVDRINIYIYGNSTVLTIKGFTNDFNAWNRIIEFCGRYHVIEEKLTQCLKSERSFVLRITLFSRCVWSPALLNELADFFLDWLPLKYTQVDDFQFVDSAMLEVLCQQDIVMPQVCSVTFCNYQCETVNIKLFLEKACSVFLSIKHLQLKLVVHVQEKNEPIRNHELFTYTRTVIDTFESILDWNQGKLNIFIYSQVDYNGLVNEDLARKMSEYIGYEWSYDGDVGLDVSMFNVDLMMFVQYE</sequence>
<dbReference type="EMBL" id="CAJFCW020000006">
    <property type="protein sequence ID" value="CAG9127781.1"/>
    <property type="molecule type" value="Genomic_DNA"/>
</dbReference>
<keyword evidence="3" id="KW-1185">Reference proteome</keyword>
<evidence type="ECO:0000256" key="1">
    <source>
        <dbReference type="SAM" id="MobiDB-lite"/>
    </source>
</evidence>
<gene>
    <name evidence="2" type="ORF">BOKJ2_LOCUS14162</name>
</gene>
<dbReference type="AlphaFoldDB" id="A0A811LS43"/>
<dbReference type="Proteomes" id="UP000614601">
    <property type="component" value="Unassembled WGS sequence"/>
</dbReference>
<dbReference type="Proteomes" id="UP000783686">
    <property type="component" value="Unassembled WGS sequence"/>
</dbReference>
<reference evidence="2" key="1">
    <citation type="submission" date="2020-09" db="EMBL/GenBank/DDBJ databases">
        <authorList>
            <person name="Kikuchi T."/>
        </authorList>
    </citation>
    <scope>NUCLEOTIDE SEQUENCE</scope>
    <source>
        <strain evidence="2">SH1</strain>
    </source>
</reference>
<proteinExistence type="predicted"/>
<comment type="caution">
    <text evidence="2">The sequence shown here is derived from an EMBL/GenBank/DDBJ whole genome shotgun (WGS) entry which is preliminary data.</text>
</comment>
<dbReference type="EMBL" id="CAJFDH010000006">
    <property type="protein sequence ID" value="CAD5230491.1"/>
    <property type="molecule type" value="Genomic_DNA"/>
</dbReference>
<name>A0A811LS43_9BILA</name>
<protein>
    <submittedName>
        <fullName evidence="2">Uncharacterized protein</fullName>
    </submittedName>
</protein>
<accession>A0A811LS43</accession>
<evidence type="ECO:0000313" key="3">
    <source>
        <dbReference type="Proteomes" id="UP000614601"/>
    </source>
</evidence>